<sequence length="286" mass="30569">MHFNSFYEPFKAIEGPTRPPRGCPSPAAPSPPPGQGVPRKGRKRAPRLSLGLGRGARKKEPASSAALSPHSSSEVGTHRAQRRTVPGRGASLGQQSRTGSEAKERRPWGRRGRRPAGGDRRRRVTMTTRGAARRRLRLQESLTWGLRVEPGETTEENAAGRPEDGAPKRRVPGWRGSARAAVWARRRSCLLPSARQSISLSARPSSRLPLPKPATARLSLSHTAVVKRRRSQAPAPSLSQSARFPEAPQDPAERGGQAGACAEGRAGWAGPNPGRGGDRPGGPAPC</sequence>
<dbReference type="EMBL" id="OX596085">
    <property type="protein sequence ID" value="CAM9306560.1"/>
    <property type="molecule type" value="Genomic_DNA"/>
</dbReference>
<reference evidence="1" key="1">
    <citation type="submission" date="2023-05" db="EMBL/GenBank/DDBJ databases">
        <authorList>
            <consortium name="ELIXIR-Norway"/>
        </authorList>
    </citation>
    <scope>NUCLEOTIDE SEQUENCE</scope>
</reference>
<evidence type="ECO:0000313" key="1">
    <source>
        <dbReference type="EMBL" id="CAM9306560.1"/>
    </source>
</evidence>
<accession>A0AC59Y1X6</accession>
<gene>
    <name evidence="1" type="ORF">MRATA1EN22A_LOCUS726</name>
</gene>
<reference evidence="1" key="2">
    <citation type="submission" date="2025-03" db="EMBL/GenBank/DDBJ databases">
        <authorList>
            <consortium name="ELIXIR-Norway"/>
            <consortium name="Elixir Norway"/>
        </authorList>
    </citation>
    <scope>NUCLEOTIDE SEQUENCE</scope>
</reference>
<organism evidence="1 2">
    <name type="scientific">Rangifer tarandus platyrhynchus</name>
    <name type="common">Svalbard reindeer</name>
    <dbReference type="NCBI Taxonomy" id="3082113"/>
    <lineage>
        <taxon>Eukaryota</taxon>
        <taxon>Metazoa</taxon>
        <taxon>Chordata</taxon>
        <taxon>Craniata</taxon>
        <taxon>Vertebrata</taxon>
        <taxon>Euteleostomi</taxon>
        <taxon>Mammalia</taxon>
        <taxon>Eutheria</taxon>
        <taxon>Laurasiatheria</taxon>
        <taxon>Artiodactyla</taxon>
        <taxon>Ruminantia</taxon>
        <taxon>Pecora</taxon>
        <taxon>Cervidae</taxon>
        <taxon>Odocoileinae</taxon>
        <taxon>Rangifer</taxon>
    </lineage>
</organism>
<evidence type="ECO:0000313" key="2">
    <source>
        <dbReference type="Proteomes" id="UP001162501"/>
    </source>
</evidence>
<protein>
    <submittedName>
        <fullName evidence="1">Uncharacterized protein</fullName>
    </submittedName>
</protein>
<dbReference type="Proteomes" id="UP001162501">
    <property type="component" value="Chromosome 1"/>
</dbReference>
<proteinExistence type="predicted"/>
<name>A0AC59Y1X6_RANTA</name>